<reference evidence="1 2" key="1">
    <citation type="submission" date="2019-12" db="EMBL/GenBank/DDBJ databases">
        <title>Neisseriaceae gen. nov. sp. Genome sequencing and assembly.</title>
        <authorList>
            <person name="Liu Z."/>
            <person name="Li A."/>
        </authorList>
    </citation>
    <scope>NUCLEOTIDE SEQUENCE [LARGE SCALE GENOMIC DNA]</scope>
    <source>
        <strain evidence="1 2">B2N2-7</strain>
    </source>
</reference>
<gene>
    <name evidence="1" type="primary">hutX</name>
    <name evidence="1" type="ORF">GQF02_04320</name>
</gene>
<sequence>MTNTKLIEIKDRLSRNPGVVLEALAEKSGLSTAEVIECLPESMWKKRAGSDCVEVLQALPALGDVTVIVHTADGIFEFGGRFPEGETGHGFYNLKNHSGLHGHLRANRCQCIYLVERPFMGRDSASLLFTNQEGGIMFKVFAGRNADGALDPLQLAALRKLCEATA</sequence>
<dbReference type="Proteomes" id="UP000467214">
    <property type="component" value="Unassembled WGS sequence"/>
</dbReference>
<evidence type="ECO:0000313" key="1">
    <source>
        <dbReference type="EMBL" id="MXR36201.1"/>
    </source>
</evidence>
<dbReference type="SUPFAM" id="SSF144064">
    <property type="entry name" value="Heme iron utilization protein-like"/>
    <property type="match status" value="1"/>
</dbReference>
<organism evidence="1 2">
    <name type="scientific">Craterilacuibacter sinensis</name>
    <dbReference type="NCBI Taxonomy" id="2686017"/>
    <lineage>
        <taxon>Bacteria</taxon>
        <taxon>Pseudomonadati</taxon>
        <taxon>Pseudomonadota</taxon>
        <taxon>Betaproteobacteria</taxon>
        <taxon>Neisseriales</taxon>
        <taxon>Neisseriaceae</taxon>
        <taxon>Craterilacuibacter</taxon>
    </lineage>
</organism>
<accession>A0A845BP30</accession>
<keyword evidence="2" id="KW-1185">Reference proteome</keyword>
<dbReference type="Pfam" id="PF06228">
    <property type="entry name" value="ChuX_HutX"/>
    <property type="match status" value="1"/>
</dbReference>
<name>A0A845BP30_9NEIS</name>
<dbReference type="PIRSF" id="PIRSF030840">
    <property type="entry name" value="DUF1008"/>
    <property type="match status" value="1"/>
</dbReference>
<proteinExistence type="predicted"/>
<evidence type="ECO:0000313" key="2">
    <source>
        <dbReference type="Proteomes" id="UP000467214"/>
    </source>
</evidence>
<dbReference type="EMBL" id="WSSB01000003">
    <property type="protein sequence ID" value="MXR36201.1"/>
    <property type="molecule type" value="Genomic_DNA"/>
</dbReference>
<protein>
    <submittedName>
        <fullName evidence="1">Heme utilization cystosolic carrier protein HutX</fullName>
    </submittedName>
</protein>
<dbReference type="Gene3D" id="3.40.1570.10">
    <property type="entry name" value="HemS/ChuS/ChuX like domains"/>
    <property type="match status" value="1"/>
</dbReference>
<comment type="caution">
    <text evidence="1">The sequence shown here is derived from an EMBL/GenBank/DDBJ whole genome shotgun (WGS) entry which is preliminary data.</text>
</comment>
<dbReference type="RefSeq" id="WP_160795104.1">
    <property type="nucleotide sequence ID" value="NZ_WSSB01000003.1"/>
</dbReference>
<dbReference type="AlphaFoldDB" id="A0A845BP30"/>
<dbReference type="CDD" id="cd16829">
    <property type="entry name" value="ChuX_HutX-like"/>
    <property type="match status" value="1"/>
</dbReference>
<dbReference type="NCBIfam" id="TIGR04108">
    <property type="entry name" value="HutX"/>
    <property type="match status" value="1"/>
</dbReference>
<dbReference type="InterPro" id="IPR053733">
    <property type="entry name" value="Heme_Transport_Util_sf"/>
</dbReference>
<dbReference type="InterPro" id="IPR010413">
    <property type="entry name" value="HutX-like"/>
</dbReference>